<reference evidence="1" key="1">
    <citation type="submission" date="2023-03" db="EMBL/GenBank/DDBJ databases">
        <title>Massive genome expansion in bonnet fungi (Mycena s.s.) driven by repeated elements and novel gene families across ecological guilds.</title>
        <authorList>
            <consortium name="Lawrence Berkeley National Laboratory"/>
            <person name="Harder C.B."/>
            <person name="Miyauchi S."/>
            <person name="Viragh M."/>
            <person name="Kuo A."/>
            <person name="Thoen E."/>
            <person name="Andreopoulos B."/>
            <person name="Lu D."/>
            <person name="Skrede I."/>
            <person name="Drula E."/>
            <person name="Henrissat B."/>
            <person name="Morin E."/>
            <person name="Kohler A."/>
            <person name="Barry K."/>
            <person name="LaButti K."/>
            <person name="Morin E."/>
            <person name="Salamov A."/>
            <person name="Lipzen A."/>
            <person name="Mereny Z."/>
            <person name="Hegedus B."/>
            <person name="Baldrian P."/>
            <person name="Stursova M."/>
            <person name="Weitz H."/>
            <person name="Taylor A."/>
            <person name="Grigoriev I.V."/>
            <person name="Nagy L.G."/>
            <person name="Martin F."/>
            <person name="Kauserud H."/>
        </authorList>
    </citation>
    <scope>NUCLEOTIDE SEQUENCE</scope>
    <source>
        <strain evidence="1">CBHHK173m</strain>
    </source>
</reference>
<keyword evidence="2" id="KW-1185">Reference proteome</keyword>
<dbReference type="Proteomes" id="UP001222325">
    <property type="component" value="Unassembled WGS sequence"/>
</dbReference>
<name>A0AAD6XWS1_9AGAR</name>
<evidence type="ECO:0000313" key="1">
    <source>
        <dbReference type="EMBL" id="KAJ7093465.1"/>
    </source>
</evidence>
<organism evidence="1 2">
    <name type="scientific">Mycena belliarum</name>
    <dbReference type="NCBI Taxonomy" id="1033014"/>
    <lineage>
        <taxon>Eukaryota</taxon>
        <taxon>Fungi</taxon>
        <taxon>Dikarya</taxon>
        <taxon>Basidiomycota</taxon>
        <taxon>Agaricomycotina</taxon>
        <taxon>Agaricomycetes</taxon>
        <taxon>Agaricomycetidae</taxon>
        <taxon>Agaricales</taxon>
        <taxon>Marasmiineae</taxon>
        <taxon>Mycenaceae</taxon>
        <taxon>Mycena</taxon>
    </lineage>
</organism>
<dbReference type="EMBL" id="JARJCN010000016">
    <property type="protein sequence ID" value="KAJ7093465.1"/>
    <property type="molecule type" value="Genomic_DNA"/>
</dbReference>
<accession>A0AAD6XWS1</accession>
<evidence type="ECO:0000313" key="2">
    <source>
        <dbReference type="Proteomes" id="UP001222325"/>
    </source>
</evidence>
<proteinExistence type="predicted"/>
<dbReference type="AlphaFoldDB" id="A0AAD6XWS1"/>
<sequence>MHSESRKRRCTAVLTCPVLDFAVYTSRKKFAWPGGLGESNAFVESKKIKNSARTLCSSSATAAACTRWWNTIPILAIRTIIDQLRREAARSDSLSSPTRSSHAGAQWLERDTSSREVLFRGAGRVGRLPVCDRKYRLLRVDRRLLHGRRAGAIHSLAEPVHPSQRGILAALRGLAALAGEARRLIKPSHANKDPPVGTFSFVSCRGVPLVPRCPLVARIQVSPPSRWQPDSAQASGCAT</sequence>
<gene>
    <name evidence="1" type="ORF">B0H15DRAFT_159107</name>
</gene>
<protein>
    <submittedName>
        <fullName evidence="1">Uncharacterized protein</fullName>
    </submittedName>
</protein>
<comment type="caution">
    <text evidence="1">The sequence shown here is derived from an EMBL/GenBank/DDBJ whole genome shotgun (WGS) entry which is preliminary data.</text>
</comment>